<gene>
    <name evidence="1" type="ORF">LMG3415_05170</name>
</gene>
<name>A0ABM8LKC7_9BURK</name>
<reference evidence="1 2" key="1">
    <citation type="submission" date="2020-04" db="EMBL/GenBank/DDBJ databases">
        <authorList>
            <person name="De Canck E."/>
        </authorList>
    </citation>
    <scope>NUCLEOTIDE SEQUENCE [LARGE SCALE GENOMIC DNA]</scope>
    <source>
        <strain evidence="1 2">LMG 3415</strain>
    </source>
</reference>
<evidence type="ECO:0000313" key="1">
    <source>
        <dbReference type="EMBL" id="CAB3914749.1"/>
    </source>
</evidence>
<dbReference type="RefSeq" id="WP_042797710.1">
    <property type="nucleotide sequence ID" value="NZ_CADIKR010000008.1"/>
</dbReference>
<protein>
    <submittedName>
        <fullName evidence="1">Uncharacterized protein</fullName>
    </submittedName>
</protein>
<evidence type="ECO:0000313" key="2">
    <source>
        <dbReference type="Proteomes" id="UP000507140"/>
    </source>
</evidence>
<organism evidence="1 2">
    <name type="scientific">Achromobacter mucicolens</name>
    <dbReference type="NCBI Taxonomy" id="1389922"/>
    <lineage>
        <taxon>Bacteria</taxon>
        <taxon>Pseudomonadati</taxon>
        <taxon>Pseudomonadota</taxon>
        <taxon>Betaproteobacteria</taxon>
        <taxon>Burkholderiales</taxon>
        <taxon>Alcaligenaceae</taxon>
        <taxon>Achromobacter</taxon>
    </lineage>
</organism>
<sequence>MKTTSDASRLVTAVAITIGSFIVALPAMASEDLATMGTAVHVAYFGAPAENPAAEATLPSLRAWSGTLSVPLHGRSYTAENLTHTYISDCGPRLIEQNNVYLGVQLSVATVVANDDFIMIDVKTTARAVHSLDTSRSADCAVGPNTTVLHPVVGTRSSTARVQLARDGTPSTIPLLDGSAIQVSIAQPSIAGSRASRTNM</sequence>
<proteinExistence type="predicted"/>
<comment type="caution">
    <text evidence="1">The sequence shown here is derived from an EMBL/GenBank/DDBJ whole genome shotgun (WGS) entry which is preliminary data.</text>
</comment>
<dbReference type="Proteomes" id="UP000507140">
    <property type="component" value="Unassembled WGS sequence"/>
</dbReference>
<keyword evidence="2" id="KW-1185">Reference proteome</keyword>
<dbReference type="EMBL" id="CADIKR010000008">
    <property type="protein sequence ID" value="CAB3914749.1"/>
    <property type="molecule type" value="Genomic_DNA"/>
</dbReference>
<accession>A0ABM8LKC7</accession>